<accession>A0ACB7SPT3</accession>
<proteinExistence type="predicted"/>
<gene>
    <name evidence="1" type="ORF">HPB50_009595</name>
</gene>
<organism evidence="1 2">
    <name type="scientific">Hyalomma asiaticum</name>
    <name type="common">Tick</name>
    <dbReference type="NCBI Taxonomy" id="266040"/>
    <lineage>
        <taxon>Eukaryota</taxon>
        <taxon>Metazoa</taxon>
        <taxon>Ecdysozoa</taxon>
        <taxon>Arthropoda</taxon>
        <taxon>Chelicerata</taxon>
        <taxon>Arachnida</taxon>
        <taxon>Acari</taxon>
        <taxon>Parasitiformes</taxon>
        <taxon>Ixodida</taxon>
        <taxon>Ixodoidea</taxon>
        <taxon>Ixodidae</taxon>
        <taxon>Hyalomminae</taxon>
        <taxon>Hyalomma</taxon>
    </lineage>
</organism>
<comment type="caution">
    <text evidence="1">The sequence shown here is derived from an EMBL/GenBank/DDBJ whole genome shotgun (WGS) entry which is preliminary data.</text>
</comment>
<name>A0ACB7SPT3_HYAAI</name>
<reference evidence="1" key="1">
    <citation type="submission" date="2020-05" db="EMBL/GenBank/DDBJ databases">
        <title>Large-scale comparative analyses of tick genomes elucidate their genetic diversity and vector capacities.</title>
        <authorList>
            <person name="Jia N."/>
            <person name="Wang J."/>
            <person name="Shi W."/>
            <person name="Du L."/>
            <person name="Sun Y."/>
            <person name="Zhan W."/>
            <person name="Jiang J."/>
            <person name="Wang Q."/>
            <person name="Zhang B."/>
            <person name="Ji P."/>
            <person name="Sakyi L.B."/>
            <person name="Cui X."/>
            <person name="Yuan T."/>
            <person name="Jiang B."/>
            <person name="Yang W."/>
            <person name="Lam T.T.-Y."/>
            <person name="Chang Q."/>
            <person name="Ding S."/>
            <person name="Wang X."/>
            <person name="Zhu J."/>
            <person name="Ruan X."/>
            <person name="Zhao L."/>
            <person name="Wei J."/>
            <person name="Que T."/>
            <person name="Du C."/>
            <person name="Cheng J."/>
            <person name="Dai P."/>
            <person name="Han X."/>
            <person name="Huang E."/>
            <person name="Gao Y."/>
            <person name="Liu J."/>
            <person name="Shao H."/>
            <person name="Ye R."/>
            <person name="Li L."/>
            <person name="Wei W."/>
            <person name="Wang X."/>
            <person name="Wang C."/>
            <person name="Yang T."/>
            <person name="Huo Q."/>
            <person name="Li W."/>
            <person name="Guo W."/>
            <person name="Chen H."/>
            <person name="Zhou L."/>
            <person name="Ni X."/>
            <person name="Tian J."/>
            <person name="Zhou Y."/>
            <person name="Sheng Y."/>
            <person name="Liu T."/>
            <person name="Pan Y."/>
            <person name="Xia L."/>
            <person name="Li J."/>
            <person name="Zhao F."/>
            <person name="Cao W."/>
        </authorList>
    </citation>
    <scope>NUCLEOTIDE SEQUENCE</scope>
    <source>
        <strain evidence="1">Hyas-2018</strain>
    </source>
</reference>
<sequence length="168" mass="18651">MCARLRSRVETPFERPRAAWRPYWFESVGRRAEASAGTVLLLCAMVHQFTRERPADVSLPSQQRAKKKMGSTSETRPLASHRQHQDMRDDDASLEPFVTRPLVCSVHCLAEEASAVVVPEDGLCHFLFLSLPDTTAYINWDIGPCAQKITVAAKSAAKTKFGLAVHAS</sequence>
<dbReference type="EMBL" id="CM023483">
    <property type="protein sequence ID" value="KAH6935779.1"/>
    <property type="molecule type" value="Genomic_DNA"/>
</dbReference>
<keyword evidence="2" id="KW-1185">Reference proteome</keyword>
<protein>
    <submittedName>
        <fullName evidence="1">Uncharacterized protein</fullName>
    </submittedName>
</protein>
<evidence type="ECO:0000313" key="1">
    <source>
        <dbReference type="EMBL" id="KAH6935779.1"/>
    </source>
</evidence>
<evidence type="ECO:0000313" key="2">
    <source>
        <dbReference type="Proteomes" id="UP000821845"/>
    </source>
</evidence>
<dbReference type="Proteomes" id="UP000821845">
    <property type="component" value="Chromosome 3"/>
</dbReference>